<feature type="signal peptide" evidence="3">
    <location>
        <begin position="1"/>
        <end position="24"/>
    </location>
</feature>
<evidence type="ECO:0000256" key="2">
    <source>
        <dbReference type="SAM" id="Coils"/>
    </source>
</evidence>
<sequence length="424" mass="47718">MSIKYIRFIGLLALVFTAARGAYAQQTDTLKITFKEAEKAFLDKNLDLLASKYNVDASKALVQQAKLWDNPVISTDQNITDANKKFFDHSNGGGQVFVQISQLIKTAGKRGKQIQIANDGVNIQQAQFNDLLRNLHFNLLMDFAQIANLIDQRKVYQTEIASATNLVKATQKSYEVGNNSLKDVIRLKALLFGLENDLVEIDRQINELQAELKTLLVANETQFIAPQITFNNVDTTLDAAGLALQAKASRGDYLANRYLLDQNNHNLALQKALAVPDVTIGSAFDQHSSYANNYVGLQISLPLPLFNRNQGNIKNAKLVAQSQEYTVQSSEVQLKNDVYSAVNQYRLSQQLLSKDQTDFANKYDQLYRSMQKSFQMKQVNLQEFIDFFDSYRETKLKILQQQLNLQKAIADLNFAVGTTVINPL</sequence>
<dbReference type="Pfam" id="PF02321">
    <property type="entry name" value="OEP"/>
    <property type="match status" value="2"/>
</dbReference>
<reference evidence="4" key="1">
    <citation type="submission" date="2020-09" db="EMBL/GenBank/DDBJ databases">
        <title>Novel species of Mucilaginibacter isolated from a glacier on the Tibetan Plateau.</title>
        <authorList>
            <person name="Liu Q."/>
            <person name="Xin Y.-H."/>
        </authorList>
    </citation>
    <scope>NUCLEOTIDE SEQUENCE</scope>
    <source>
        <strain evidence="4">ZB1P21</strain>
    </source>
</reference>
<accession>A0A926S3F8</accession>
<dbReference type="SUPFAM" id="SSF56954">
    <property type="entry name" value="Outer membrane efflux proteins (OEP)"/>
    <property type="match status" value="1"/>
</dbReference>
<proteinExistence type="inferred from homology"/>
<dbReference type="GO" id="GO:0015562">
    <property type="term" value="F:efflux transmembrane transporter activity"/>
    <property type="evidence" value="ECO:0007669"/>
    <property type="project" value="InterPro"/>
</dbReference>
<evidence type="ECO:0000256" key="3">
    <source>
        <dbReference type="SAM" id="SignalP"/>
    </source>
</evidence>
<comment type="caution">
    <text evidence="4">The sequence shown here is derived from an EMBL/GenBank/DDBJ whole genome shotgun (WGS) entry which is preliminary data.</text>
</comment>
<organism evidence="4 5">
    <name type="scientific">Mucilaginibacter glaciei</name>
    <dbReference type="NCBI Taxonomy" id="2772109"/>
    <lineage>
        <taxon>Bacteria</taxon>
        <taxon>Pseudomonadati</taxon>
        <taxon>Bacteroidota</taxon>
        <taxon>Sphingobacteriia</taxon>
        <taxon>Sphingobacteriales</taxon>
        <taxon>Sphingobacteriaceae</taxon>
        <taxon>Mucilaginibacter</taxon>
    </lineage>
</organism>
<keyword evidence="2" id="KW-0175">Coiled coil</keyword>
<dbReference type="InterPro" id="IPR003423">
    <property type="entry name" value="OMP_efflux"/>
</dbReference>
<keyword evidence="3" id="KW-0732">Signal</keyword>
<dbReference type="PANTHER" id="PTHR30203:SF23">
    <property type="entry name" value="OUTER MEMBRANE EFFLUX PROTEIN"/>
    <property type="match status" value="1"/>
</dbReference>
<dbReference type="Gene3D" id="1.20.1600.10">
    <property type="entry name" value="Outer membrane efflux proteins (OEP)"/>
    <property type="match status" value="1"/>
</dbReference>
<evidence type="ECO:0000256" key="1">
    <source>
        <dbReference type="ARBA" id="ARBA00007613"/>
    </source>
</evidence>
<dbReference type="PANTHER" id="PTHR30203">
    <property type="entry name" value="OUTER MEMBRANE CATION EFFLUX PROTEIN"/>
    <property type="match status" value="1"/>
</dbReference>
<feature type="chain" id="PRO_5037870670" evidence="3">
    <location>
        <begin position="25"/>
        <end position="424"/>
    </location>
</feature>
<dbReference type="InterPro" id="IPR010131">
    <property type="entry name" value="MdtP/NodT-like"/>
</dbReference>
<dbReference type="RefSeq" id="WP_191163935.1">
    <property type="nucleotide sequence ID" value="NZ_JACWMX010000005.1"/>
</dbReference>
<protein>
    <submittedName>
        <fullName evidence="4">TolC family protein</fullName>
    </submittedName>
</protein>
<evidence type="ECO:0000313" key="4">
    <source>
        <dbReference type="EMBL" id="MBD1394194.1"/>
    </source>
</evidence>
<feature type="coiled-coil region" evidence="2">
    <location>
        <begin position="191"/>
        <end position="218"/>
    </location>
</feature>
<dbReference type="AlphaFoldDB" id="A0A926S3F8"/>
<keyword evidence="5" id="KW-1185">Reference proteome</keyword>
<dbReference type="EMBL" id="JACWMX010000005">
    <property type="protein sequence ID" value="MBD1394194.1"/>
    <property type="molecule type" value="Genomic_DNA"/>
</dbReference>
<name>A0A926S3F8_9SPHI</name>
<evidence type="ECO:0000313" key="5">
    <source>
        <dbReference type="Proteomes" id="UP000619078"/>
    </source>
</evidence>
<gene>
    <name evidence="4" type="ORF">IDJ76_13880</name>
</gene>
<dbReference type="Proteomes" id="UP000619078">
    <property type="component" value="Unassembled WGS sequence"/>
</dbReference>
<comment type="similarity">
    <text evidence="1">Belongs to the outer membrane factor (OMF) (TC 1.B.17) family.</text>
</comment>